<dbReference type="InterPro" id="IPR050447">
    <property type="entry name" value="Erg6_SMT_methyltransf"/>
</dbReference>
<organism evidence="4 5">
    <name type="scientific">Mycobacterium ulcerans str. Harvey</name>
    <dbReference type="NCBI Taxonomy" id="1299332"/>
    <lineage>
        <taxon>Bacteria</taxon>
        <taxon>Bacillati</taxon>
        <taxon>Actinomycetota</taxon>
        <taxon>Actinomycetes</taxon>
        <taxon>Mycobacteriales</taxon>
        <taxon>Mycobacteriaceae</taxon>
        <taxon>Mycobacterium</taxon>
        <taxon>Mycobacterium ulcerans group</taxon>
    </lineage>
</organism>
<keyword evidence="5" id="KW-1185">Reference proteome</keyword>
<gene>
    <name evidence="4" type="ORF">I551_1025</name>
</gene>
<keyword evidence="4" id="KW-0489">Methyltransferase</keyword>
<reference evidence="4 5" key="1">
    <citation type="submission" date="2014-01" db="EMBL/GenBank/DDBJ databases">
        <authorList>
            <person name="Dobos K."/>
            <person name="Lenaerts A."/>
            <person name="Ordway D."/>
            <person name="DeGroote M.A."/>
            <person name="Parker T."/>
            <person name="Sizemore C."/>
            <person name="Tallon L.J."/>
            <person name="Sadzewicz L.K."/>
            <person name="Sengamalay N."/>
            <person name="Fraser C.M."/>
            <person name="Hine E."/>
            <person name="Shefchek K.A."/>
            <person name="Das S.P."/>
            <person name="Tettelin H."/>
        </authorList>
    </citation>
    <scope>NUCLEOTIDE SEQUENCE [LARGE SCALE GENOMIC DNA]</scope>
    <source>
        <strain evidence="4 5">Harvey</strain>
    </source>
</reference>
<evidence type="ECO:0000259" key="3">
    <source>
        <dbReference type="Pfam" id="PF08241"/>
    </source>
</evidence>
<dbReference type="SUPFAM" id="SSF53335">
    <property type="entry name" value="S-adenosyl-L-methionine-dependent methyltransferases"/>
    <property type="match status" value="1"/>
</dbReference>
<dbReference type="PANTHER" id="PTHR44068">
    <property type="entry name" value="ZGC:194242"/>
    <property type="match status" value="1"/>
</dbReference>
<evidence type="ECO:0000256" key="2">
    <source>
        <dbReference type="SAM" id="MobiDB-lite"/>
    </source>
</evidence>
<dbReference type="EMBL" id="JAOL01000077">
    <property type="protein sequence ID" value="EUA92486.1"/>
    <property type="molecule type" value="Genomic_DNA"/>
</dbReference>
<dbReference type="Proteomes" id="UP000020681">
    <property type="component" value="Unassembled WGS sequence"/>
</dbReference>
<feature type="domain" description="Methyltransferase type 11" evidence="3">
    <location>
        <begin position="2"/>
        <end position="99"/>
    </location>
</feature>
<protein>
    <submittedName>
        <fullName evidence="4">UbiE/COQ5 methyltransferase family protein</fullName>
    </submittedName>
</protein>
<dbReference type="GO" id="GO:0008168">
    <property type="term" value="F:methyltransferase activity"/>
    <property type="evidence" value="ECO:0007669"/>
    <property type="project" value="UniProtKB-KW"/>
</dbReference>
<name>A0ABP3ARS4_MYCUL</name>
<feature type="region of interest" description="Disordered" evidence="2">
    <location>
        <begin position="195"/>
        <end position="218"/>
    </location>
</feature>
<evidence type="ECO:0000256" key="1">
    <source>
        <dbReference type="ARBA" id="ARBA00022679"/>
    </source>
</evidence>
<dbReference type="Pfam" id="PF08241">
    <property type="entry name" value="Methyltransf_11"/>
    <property type="match status" value="1"/>
</dbReference>
<dbReference type="Gene3D" id="3.40.50.150">
    <property type="entry name" value="Vaccinia Virus protein VP39"/>
    <property type="match status" value="1"/>
</dbReference>
<dbReference type="InterPro" id="IPR013216">
    <property type="entry name" value="Methyltransf_11"/>
</dbReference>
<dbReference type="PANTHER" id="PTHR44068:SF11">
    <property type="entry name" value="GERANYL DIPHOSPHATE 2-C-METHYLTRANSFERASE"/>
    <property type="match status" value="1"/>
</dbReference>
<evidence type="ECO:0000313" key="4">
    <source>
        <dbReference type="EMBL" id="EUA92486.1"/>
    </source>
</evidence>
<evidence type="ECO:0000313" key="5">
    <source>
        <dbReference type="Proteomes" id="UP000020681"/>
    </source>
</evidence>
<accession>A0ABP3ARS4</accession>
<dbReference type="CDD" id="cd02440">
    <property type="entry name" value="AdoMet_MTases"/>
    <property type="match status" value="1"/>
</dbReference>
<sequence length="249" mass="27412">MDLGAGYGGCARHLASDYGSSVTCLNISEAQNETNRERNRNAGLDAKIRVVHGSFEAIPEPDGSYDVVWSQDAILHAADRRKVIEEAFRVLKAGGELIFTDPMQADEVPDGVLAPVYDRLNLADLGSMRFYRETALAVGFEVVDQIDLVHNLGVHYQRVLEELETRRRELEEHSSTEYLDKMRVGLRNWMDSAREGTWPGASSTSASPTDVPEPPGNSVAHRFAGVARFVSQSVDARSGPPDLLEGSRQ</sequence>
<proteinExistence type="predicted"/>
<dbReference type="GO" id="GO:0032259">
    <property type="term" value="P:methylation"/>
    <property type="evidence" value="ECO:0007669"/>
    <property type="project" value="UniProtKB-KW"/>
</dbReference>
<keyword evidence="1" id="KW-0808">Transferase</keyword>
<dbReference type="InterPro" id="IPR029063">
    <property type="entry name" value="SAM-dependent_MTases_sf"/>
</dbReference>
<comment type="caution">
    <text evidence="4">The sequence shown here is derived from an EMBL/GenBank/DDBJ whole genome shotgun (WGS) entry which is preliminary data.</text>
</comment>